<evidence type="ECO:0008006" key="3">
    <source>
        <dbReference type="Google" id="ProtNLM"/>
    </source>
</evidence>
<proteinExistence type="predicted"/>
<name>A0A918V414_9ACTN</name>
<protein>
    <recommendedName>
        <fullName evidence="3">PBS lyase</fullName>
    </recommendedName>
</protein>
<sequence length="712" mass="74183">MDLERLFVDLDGVRWADADHAYGEADDLPGMLRALTGDEEQASEALDELWSSILHQGTVYAATAEAVPFLARLAAAGVRTGDLLVLLGGIAESRDEYGLPRPGACRSAVADQLPLILPLFDSPDPEVRRAAVRAAGCTGAAPALPALRARRAAEEEPAVLAELLAALVLLDPVEGAAAATAALSPELPAEVRIVAVLGCLDLGLPWSAVHRETTVSLLPAGPLVAARFDEERDEPLHYAVDALLLRDTDEDRTAAYELIEAALRLPGAEARGEALWAAEHACMISRGAPLRLAPALLALLADPSFTDPVPMLPVLGRLGGHAAPAAPALAALAELDGESADRALEVLVRIAPDQAGPLLARDLDGRPRTMRAVTGFPGIRPALPIPYTPELLNAIRIRLTGIAGADDTTTGDARELASLLLSWGRQASAALPELTAVFERLPAPLAPALAAICPAEGRERTAGLLRRAAAAGESGPEGRCAAAQALRTLTGETAPLVSALKDALTEESAPELSRAAGELGPEGDVLIPRLWAALTPPGTRRTVPDMDADIETALALWRLTGDAAEPVRVLGGVLAEAADREWTRRTLSAAARAATLIGPAAAALAPALEALLDDHEQVPAALLALCALGHETDRARAADLLLTSVERETDWTTALEALAALGPEALTEKVTARLTAIAERDLRVVVSGVGAEPAAADESLRRRVRELLATAG</sequence>
<evidence type="ECO:0000313" key="1">
    <source>
        <dbReference type="EMBL" id="GGZ61507.1"/>
    </source>
</evidence>
<evidence type="ECO:0000313" key="2">
    <source>
        <dbReference type="Proteomes" id="UP000630936"/>
    </source>
</evidence>
<dbReference type="SUPFAM" id="SSF48371">
    <property type="entry name" value="ARM repeat"/>
    <property type="match status" value="1"/>
</dbReference>
<dbReference type="RefSeq" id="WP_190126786.1">
    <property type="nucleotide sequence ID" value="NZ_BMWG01000032.1"/>
</dbReference>
<dbReference type="AlphaFoldDB" id="A0A918V414"/>
<gene>
    <name evidence="1" type="ORF">GCM10010387_63900</name>
</gene>
<dbReference type="InterPro" id="IPR016024">
    <property type="entry name" value="ARM-type_fold"/>
</dbReference>
<accession>A0A918V414</accession>
<organism evidence="1 2">
    <name type="scientific">Streptomyces inusitatus</name>
    <dbReference type="NCBI Taxonomy" id="68221"/>
    <lineage>
        <taxon>Bacteria</taxon>
        <taxon>Bacillati</taxon>
        <taxon>Actinomycetota</taxon>
        <taxon>Actinomycetes</taxon>
        <taxon>Kitasatosporales</taxon>
        <taxon>Streptomycetaceae</taxon>
        <taxon>Streptomyces</taxon>
    </lineage>
</organism>
<reference evidence="1" key="2">
    <citation type="submission" date="2020-09" db="EMBL/GenBank/DDBJ databases">
        <authorList>
            <person name="Sun Q."/>
            <person name="Ohkuma M."/>
        </authorList>
    </citation>
    <scope>NUCLEOTIDE SEQUENCE</scope>
    <source>
        <strain evidence="1">JCM 4988</strain>
    </source>
</reference>
<keyword evidence="2" id="KW-1185">Reference proteome</keyword>
<comment type="caution">
    <text evidence="1">The sequence shown here is derived from an EMBL/GenBank/DDBJ whole genome shotgun (WGS) entry which is preliminary data.</text>
</comment>
<reference evidence="1" key="1">
    <citation type="journal article" date="2014" name="Int. J. Syst. Evol. Microbiol.">
        <title>Complete genome sequence of Corynebacterium casei LMG S-19264T (=DSM 44701T), isolated from a smear-ripened cheese.</title>
        <authorList>
            <consortium name="US DOE Joint Genome Institute (JGI-PGF)"/>
            <person name="Walter F."/>
            <person name="Albersmeier A."/>
            <person name="Kalinowski J."/>
            <person name="Ruckert C."/>
        </authorList>
    </citation>
    <scope>NUCLEOTIDE SEQUENCE</scope>
    <source>
        <strain evidence="1">JCM 4988</strain>
    </source>
</reference>
<dbReference type="Proteomes" id="UP000630936">
    <property type="component" value="Unassembled WGS sequence"/>
</dbReference>
<dbReference type="EMBL" id="BMWG01000032">
    <property type="protein sequence ID" value="GGZ61507.1"/>
    <property type="molecule type" value="Genomic_DNA"/>
</dbReference>